<protein>
    <recommendedName>
        <fullName evidence="2">Cell shape-determining protein MreC</fullName>
    </recommendedName>
    <alternativeName>
        <fullName evidence="4">Cell shape protein MreC</fullName>
    </alternativeName>
</protein>
<keyword evidence="3" id="KW-0133">Cell shape</keyword>
<evidence type="ECO:0000313" key="8">
    <source>
        <dbReference type="EMBL" id="CAB5060464.1"/>
    </source>
</evidence>
<dbReference type="PANTHER" id="PTHR34138">
    <property type="entry name" value="CELL SHAPE-DETERMINING PROTEIN MREC"/>
    <property type="match status" value="1"/>
</dbReference>
<evidence type="ECO:0000256" key="2">
    <source>
        <dbReference type="ARBA" id="ARBA00013855"/>
    </source>
</evidence>
<evidence type="ECO:0000256" key="3">
    <source>
        <dbReference type="ARBA" id="ARBA00022960"/>
    </source>
</evidence>
<dbReference type="GO" id="GO:0005886">
    <property type="term" value="C:plasma membrane"/>
    <property type="evidence" value="ECO:0007669"/>
    <property type="project" value="TreeGrafter"/>
</dbReference>
<evidence type="ECO:0000256" key="6">
    <source>
        <dbReference type="SAM" id="MobiDB-lite"/>
    </source>
</evidence>
<evidence type="ECO:0000256" key="5">
    <source>
        <dbReference type="SAM" id="Coils"/>
    </source>
</evidence>
<evidence type="ECO:0000256" key="1">
    <source>
        <dbReference type="ARBA" id="ARBA00009369"/>
    </source>
</evidence>
<proteinExistence type="inferred from homology"/>
<dbReference type="InterPro" id="IPR042175">
    <property type="entry name" value="Cell/Rod_MreC_2"/>
</dbReference>
<evidence type="ECO:0000259" key="7">
    <source>
        <dbReference type="Pfam" id="PF04085"/>
    </source>
</evidence>
<dbReference type="Pfam" id="PF04085">
    <property type="entry name" value="MreC"/>
    <property type="match status" value="1"/>
</dbReference>
<feature type="region of interest" description="Disordered" evidence="6">
    <location>
        <begin position="276"/>
        <end position="315"/>
    </location>
</feature>
<dbReference type="GO" id="GO:0008360">
    <property type="term" value="P:regulation of cell shape"/>
    <property type="evidence" value="ECO:0007669"/>
    <property type="project" value="UniProtKB-KW"/>
</dbReference>
<evidence type="ECO:0000256" key="4">
    <source>
        <dbReference type="ARBA" id="ARBA00032089"/>
    </source>
</evidence>
<keyword evidence="5" id="KW-0175">Coiled coil</keyword>
<name>A0A6J7U245_9ZZZZ</name>
<dbReference type="EMBL" id="CAFBQS010000028">
    <property type="protein sequence ID" value="CAB5060464.1"/>
    <property type="molecule type" value="Genomic_DNA"/>
</dbReference>
<reference evidence="8" key="1">
    <citation type="submission" date="2020-05" db="EMBL/GenBank/DDBJ databases">
        <authorList>
            <person name="Chiriac C."/>
            <person name="Salcher M."/>
            <person name="Ghai R."/>
            <person name="Kavagutti S V."/>
        </authorList>
    </citation>
    <scope>NUCLEOTIDE SEQUENCE</scope>
</reference>
<accession>A0A6J7U245</accession>
<dbReference type="Gene3D" id="2.40.10.340">
    <property type="entry name" value="Rod shape-determining protein MreC, domain 1"/>
    <property type="match status" value="1"/>
</dbReference>
<feature type="coiled-coil region" evidence="5">
    <location>
        <begin position="68"/>
        <end position="105"/>
    </location>
</feature>
<dbReference type="AlphaFoldDB" id="A0A6J7U245"/>
<dbReference type="InterPro" id="IPR055342">
    <property type="entry name" value="MreC_beta-barrel_core"/>
</dbReference>
<sequence>MGNDKARSRFFLSALLITSLLLITLDLRGNLPSEGLRKVSATVGSPFQSLFNSIYRPVSTFTGDLFSLGRTRNKISNLQKENAALKEQLSRKNAIKNEVKELKSVLDLAGAGRYKIVPARIIAVGSAASFSRTIQLDVGSADGIKKDMSIIAGGGLVARILSVSQTSSIALLMDDETFKVGVRLESTGTLGVVSGTGGSSLELILLDSTSDLRVGQRVVARGSSNSQPFLPGVPVGVITDVNQTAGALTKSAVVKPFVDLNRISVVAVIVSKSKTDPRDALLPPSPKPIPTPTVTVFVTPTPDPSPSPSVSDSKQ</sequence>
<dbReference type="PANTHER" id="PTHR34138:SF1">
    <property type="entry name" value="CELL SHAPE-DETERMINING PROTEIN MREC"/>
    <property type="match status" value="1"/>
</dbReference>
<feature type="domain" description="Rod shape-determining protein MreC beta-barrel core" evidence="7">
    <location>
        <begin position="126"/>
        <end position="269"/>
    </location>
</feature>
<dbReference type="PIRSF" id="PIRSF038471">
    <property type="entry name" value="MreC"/>
    <property type="match status" value="1"/>
</dbReference>
<dbReference type="Gene3D" id="2.40.10.350">
    <property type="entry name" value="Rod shape-determining protein MreC, domain 2"/>
    <property type="match status" value="1"/>
</dbReference>
<organism evidence="8">
    <name type="scientific">freshwater metagenome</name>
    <dbReference type="NCBI Taxonomy" id="449393"/>
    <lineage>
        <taxon>unclassified sequences</taxon>
        <taxon>metagenomes</taxon>
        <taxon>ecological metagenomes</taxon>
    </lineage>
</organism>
<gene>
    <name evidence="8" type="ORF">UFOPK4366_00276</name>
</gene>
<comment type="similarity">
    <text evidence="1">Belongs to the MreC family.</text>
</comment>
<dbReference type="InterPro" id="IPR042177">
    <property type="entry name" value="Cell/Rod_1"/>
</dbReference>
<dbReference type="InterPro" id="IPR007221">
    <property type="entry name" value="MreC"/>
</dbReference>